<reference evidence="11" key="1">
    <citation type="submission" date="2021-08" db="EMBL/GenBank/DDBJ databases">
        <title>WGS assembly of Ceratopteris richardii.</title>
        <authorList>
            <person name="Marchant D.B."/>
            <person name="Chen G."/>
            <person name="Jenkins J."/>
            <person name="Shu S."/>
            <person name="Leebens-Mack J."/>
            <person name="Grimwood J."/>
            <person name="Schmutz J."/>
            <person name="Soltis P."/>
            <person name="Soltis D."/>
            <person name="Chen Z.-H."/>
        </authorList>
    </citation>
    <scope>NUCLEOTIDE SEQUENCE</scope>
    <source>
        <strain evidence="11">Whitten #5841</strain>
        <tissue evidence="11">Leaf</tissue>
    </source>
</reference>
<keyword evidence="12" id="KW-1185">Reference proteome</keyword>
<dbReference type="Gene3D" id="3.40.50.720">
    <property type="entry name" value="NAD(P)-binding Rossmann-like Domain"/>
    <property type="match status" value="1"/>
</dbReference>
<evidence type="ECO:0000259" key="10">
    <source>
        <dbReference type="Pfam" id="PF01370"/>
    </source>
</evidence>
<comment type="catalytic activity">
    <reaction evidence="8">
        <text>a (2R,3S,4S)-leucoanthocyanidin + NADP(+) = a (2R,3R)-dihydroflavonol + NADPH + H(+)</text>
        <dbReference type="Rhea" id="RHEA:54444"/>
        <dbReference type="ChEBI" id="CHEBI:15378"/>
        <dbReference type="ChEBI" id="CHEBI:57783"/>
        <dbReference type="ChEBI" id="CHEBI:58349"/>
        <dbReference type="ChEBI" id="CHEBI:138176"/>
        <dbReference type="ChEBI" id="CHEBI:138188"/>
        <dbReference type="EC" id="1.1.1.219"/>
    </reaction>
</comment>
<evidence type="ECO:0000256" key="8">
    <source>
        <dbReference type="ARBA" id="ARBA00049132"/>
    </source>
</evidence>
<dbReference type="EC" id="1.1.1.234" evidence="4"/>
<evidence type="ECO:0000256" key="6">
    <source>
        <dbReference type="ARBA" id="ARBA00042087"/>
    </source>
</evidence>
<dbReference type="OrthoDB" id="2735536at2759"/>
<evidence type="ECO:0000256" key="4">
    <source>
        <dbReference type="ARBA" id="ARBA00039055"/>
    </source>
</evidence>
<dbReference type="GO" id="GO:0045552">
    <property type="term" value="F:dihydroflavanol 4-reductase activity"/>
    <property type="evidence" value="ECO:0007669"/>
    <property type="project" value="UniProtKB-EC"/>
</dbReference>
<dbReference type="GO" id="GO:0009813">
    <property type="term" value="P:flavonoid biosynthetic process"/>
    <property type="evidence" value="ECO:0007669"/>
    <property type="project" value="UniProtKB-KW"/>
</dbReference>
<organism evidence="11 12">
    <name type="scientific">Ceratopteris richardii</name>
    <name type="common">Triangle waterfern</name>
    <dbReference type="NCBI Taxonomy" id="49495"/>
    <lineage>
        <taxon>Eukaryota</taxon>
        <taxon>Viridiplantae</taxon>
        <taxon>Streptophyta</taxon>
        <taxon>Embryophyta</taxon>
        <taxon>Tracheophyta</taxon>
        <taxon>Polypodiopsida</taxon>
        <taxon>Polypodiidae</taxon>
        <taxon>Polypodiales</taxon>
        <taxon>Pteridineae</taxon>
        <taxon>Pteridaceae</taxon>
        <taxon>Parkerioideae</taxon>
        <taxon>Ceratopteris</taxon>
    </lineage>
</organism>
<evidence type="ECO:0000256" key="7">
    <source>
        <dbReference type="ARBA" id="ARBA00048870"/>
    </source>
</evidence>
<dbReference type="CDD" id="cd08958">
    <property type="entry name" value="FR_SDR_e"/>
    <property type="match status" value="1"/>
</dbReference>
<evidence type="ECO:0000313" key="11">
    <source>
        <dbReference type="EMBL" id="KAH7445886.1"/>
    </source>
</evidence>
<sequence length="352" mass="38830">MRQAGGCHNPALPFREGDTEGNTSSRVYCVTGANGLLASWLIKCLLERGFHVRGSLRNIEKGEPLRHLAGVEERLELFEADLLDETSLPPVIRGCHGVFAVASPLPSSHQDEGGAIDLMTAAAINLLKACCDAGTVKRVVFTSSMFAALQVPHEGISCLSVDESFWTSPEYCREQRMPGWSYMAGKTEAEKVALEFGNENGLEVVSILPSFVGGPFVGPHAVSSVYLFLKFMTDPQDWIVDFMRASCYVHVDDCARAHILLMEDHRAHGRYLCSACDSSIAETLNVVSDLLKSFNVPPPKLNKELENTEILYKINSTKLQDLGFAYNVGSVHEIWKETMMSLIEKGLLKQKF</sequence>
<proteinExistence type="inferred from homology"/>
<comment type="caution">
    <text evidence="11">The sequence shown here is derived from an EMBL/GenBank/DDBJ whole genome shotgun (WGS) entry which is preliminary data.</text>
</comment>
<dbReference type="PANTHER" id="PTHR10366:SF564">
    <property type="entry name" value="STEROL-4-ALPHA-CARBOXYLATE 3-DEHYDROGENASE, DECARBOXYLATING"/>
    <property type="match status" value="1"/>
</dbReference>
<feature type="domain" description="NAD-dependent epimerase/dehydratase" evidence="10">
    <location>
        <begin position="29"/>
        <end position="267"/>
    </location>
</feature>
<comment type="catalytic activity">
    <reaction evidence="7">
        <text>(2S)-flavan-4-ol + NADP(+) = (2S)-flavanone + NADPH + H(+)</text>
        <dbReference type="Rhea" id="RHEA:11228"/>
        <dbReference type="ChEBI" id="CHEBI:15378"/>
        <dbReference type="ChEBI" id="CHEBI:15605"/>
        <dbReference type="ChEBI" id="CHEBI:15606"/>
        <dbReference type="ChEBI" id="CHEBI:57783"/>
        <dbReference type="ChEBI" id="CHEBI:58349"/>
        <dbReference type="EC" id="1.1.1.234"/>
    </reaction>
</comment>
<dbReference type="PANTHER" id="PTHR10366">
    <property type="entry name" value="NAD DEPENDENT EPIMERASE/DEHYDRATASE"/>
    <property type="match status" value="1"/>
</dbReference>
<evidence type="ECO:0000256" key="9">
    <source>
        <dbReference type="SAM" id="MobiDB-lite"/>
    </source>
</evidence>
<evidence type="ECO:0000256" key="3">
    <source>
        <dbReference type="ARBA" id="ARBA00023445"/>
    </source>
</evidence>
<comment type="similarity">
    <text evidence="3">Belongs to the NAD(P)-dependent epimerase/dehydratase family. Dihydroflavonol-4-reductase subfamily.</text>
</comment>
<dbReference type="InterPro" id="IPR001509">
    <property type="entry name" value="Epimerase_deHydtase"/>
</dbReference>
<dbReference type="Proteomes" id="UP000825935">
    <property type="component" value="Chromosome 1"/>
</dbReference>
<gene>
    <name evidence="11" type="ORF">KP509_01G027400</name>
</gene>
<dbReference type="AlphaFoldDB" id="A0A8T2VJB3"/>
<dbReference type="OMA" id="LHIFNAD"/>
<evidence type="ECO:0000256" key="1">
    <source>
        <dbReference type="ARBA" id="ARBA00023002"/>
    </source>
</evidence>
<keyword evidence="2" id="KW-0284">Flavonoid biosynthesis</keyword>
<evidence type="ECO:0000313" key="12">
    <source>
        <dbReference type="Proteomes" id="UP000825935"/>
    </source>
</evidence>
<dbReference type="EMBL" id="CM035406">
    <property type="protein sequence ID" value="KAH7445886.1"/>
    <property type="molecule type" value="Genomic_DNA"/>
</dbReference>
<evidence type="ECO:0000256" key="2">
    <source>
        <dbReference type="ARBA" id="ARBA00023241"/>
    </source>
</evidence>
<dbReference type="EC" id="1.1.1.219" evidence="5"/>
<dbReference type="SUPFAM" id="SSF51735">
    <property type="entry name" value="NAD(P)-binding Rossmann-fold domains"/>
    <property type="match status" value="1"/>
</dbReference>
<protein>
    <recommendedName>
        <fullName evidence="6">Flavanone 4-reductase</fullName>
        <ecNumber evidence="5">1.1.1.219</ecNumber>
        <ecNumber evidence="4">1.1.1.234</ecNumber>
    </recommendedName>
</protein>
<dbReference type="InterPro" id="IPR050425">
    <property type="entry name" value="NAD(P)_dehydrat-like"/>
</dbReference>
<keyword evidence="1" id="KW-0560">Oxidoreductase</keyword>
<name>A0A8T2VJB3_CERRI</name>
<dbReference type="GO" id="GO:0047890">
    <property type="term" value="F:flavanone 4-reductase activity"/>
    <property type="evidence" value="ECO:0007669"/>
    <property type="project" value="UniProtKB-EC"/>
</dbReference>
<feature type="region of interest" description="Disordered" evidence="9">
    <location>
        <begin position="1"/>
        <end position="21"/>
    </location>
</feature>
<dbReference type="InterPro" id="IPR036291">
    <property type="entry name" value="NAD(P)-bd_dom_sf"/>
</dbReference>
<dbReference type="Pfam" id="PF01370">
    <property type="entry name" value="Epimerase"/>
    <property type="match status" value="1"/>
</dbReference>
<evidence type="ECO:0000256" key="5">
    <source>
        <dbReference type="ARBA" id="ARBA00039057"/>
    </source>
</evidence>
<accession>A0A8T2VJB3</accession>
<dbReference type="FunFam" id="3.40.50.720:FF:000085">
    <property type="entry name" value="Dihydroflavonol reductase"/>
    <property type="match status" value="1"/>
</dbReference>